<feature type="transmembrane region" description="Helical" evidence="7">
    <location>
        <begin position="75"/>
        <end position="94"/>
    </location>
</feature>
<dbReference type="PANTHER" id="PTHR30193">
    <property type="entry name" value="ABC TRANSPORTER PERMEASE PROTEIN"/>
    <property type="match status" value="1"/>
</dbReference>
<dbReference type="Proteomes" id="UP000320048">
    <property type="component" value="Unassembled WGS sequence"/>
</dbReference>
<feature type="transmembrane region" description="Helical" evidence="7">
    <location>
        <begin position="255"/>
        <end position="279"/>
    </location>
</feature>
<dbReference type="EMBL" id="VBAO01000148">
    <property type="protein sequence ID" value="TMI81957.1"/>
    <property type="molecule type" value="Genomic_DNA"/>
</dbReference>
<keyword evidence="2 7" id="KW-0813">Transport</keyword>
<dbReference type="PROSITE" id="PS50928">
    <property type="entry name" value="ABC_TM1"/>
    <property type="match status" value="1"/>
</dbReference>
<dbReference type="InterPro" id="IPR051393">
    <property type="entry name" value="ABC_transporter_permease"/>
</dbReference>
<name>A0A537JEH2_9BACT</name>
<dbReference type="AlphaFoldDB" id="A0A537JEH2"/>
<dbReference type="SUPFAM" id="SSF161098">
    <property type="entry name" value="MetI-like"/>
    <property type="match status" value="1"/>
</dbReference>
<feature type="transmembrane region" description="Helical" evidence="7">
    <location>
        <begin position="147"/>
        <end position="166"/>
    </location>
</feature>
<evidence type="ECO:0000313" key="10">
    <source>
        <dbReference type="Proteomes" id="UP000320048"/>
    </source>
</evidence>
<proteinExistence type="inferred from homology"/>
<gene>
    <name evidence="9" type="ORF">E6H04_05715</name>
</gene>
<feature type="transmembrane region" description="Helical" evidence="7">
    <location>
        <begin position="211"/>
        <end position="235"/>
    </location>
</feature>
<protein>
    <submittedName>
        <fullName evidence="9">Sugar ABC transporter permease</fullName>
    </submittedName>
</protein>
<keyword evidence="3" id="KW-1003">Cell membrane</keyword>
<evidence type="ECO:0000313" key="9">
    <source>
        <dbReference type="EMBL" id="TMI81957.1"/>
    </source>
</evidence>
<organism evidence="9 10">
    <name type="scientific">Candidatus Segetimicrobium genomatis</name>
    <dbReference type="NCBI Taxonomy" id="2569760"/>
    <lineage>
        <taxon>Bacteria</taxon>
        <taxon>Bacillati</taxon>
        <taxon>Candidatus Sysuimicrobiota</taxon>
        <taxon>Candidatus Sysuimicrobiia</taxon>
        <taxon>Candidatus Sysuimicrobiales</taxon>
        <taxon>Candidatus Segetimicrobiaceae</taxon>
        <taxon>Candidatus Segetimicrobium</taxon>
    </lineage>
</organism>
<dbReference type="GO" id="GO:0055085">
    <property type="term" value="P:transmembrane transport"/>
    <property type="evidence" value="ECO:0007669"/>
    <property type="project" value="InterPro"/>
</dbReference>
<comment type="caution">
    <text evidence="9">The sequence shown here is derived from an EMBL/GenBank/DDBJ whole genome shotgun (WGS) entry which is preliminary data.</text>
</comment>
<evidence type="ECO:0000256" key="3">
    <source>
        <dbReference type="ARBA" id="ARBA00022475"/>
    </source>
</evidence>
<reference evidence="9 10" key="1">
    <citation type="journal article" date="2019" name="Nat. Microbiol.">
        <title>Mediterranean grassland soil C-N compound turnover is dependent on rainfall and depth, and is mediated by genomically divergent microorganisms.</title>
        <authorList>
            <person name="Diamond S."/>
            <person name="Andeer P.F."/>
            <person name="Li Z."/>
            <person name="Crits-Christoph A."/>
            <person name="Burstein D."/>
            <person name="Anantharaman K."/>
            <person name="Lane K.R."/>
            <person name="Thomas B.C."/>
            <person name="Pan C."/>
            <person name="Northen T.R."/>
            <person name="Banfield J.F."/>
        </authorList>
    </citation>
    <scope>NUCLEOTIDE SEQUENCE [LARGE SCALE GENOMIC DNA]</scope>
    <source>
        <strain evidence="9">NP_7</strain>
    </source>
</reference>
<keyword evidence="6 7" id="KW-0472">Membrane</keyword>
<dbReference type="InterPro" id="IPR000515">
    <property type="entry name" value="MetI-like"/>
</dbReference>
<feature type="non-terminal residue" evidence="9">
    <location>
        <position position="1"/>
    </location>
</feature>
<sequence>RGLGPTQAWWGIVFTLPMLGLLVGFKFWPMAYAGWLSLTDANLSEHTRLFIGAHNYTRLTRDTMFVGALETTGRYVGETIAISMVLGLGLALLLNQNVPARGLFRTLIFLPAVVPIIVVPILWQFLFNPYGLVNDALKSFGMPSMNWLLSAQGAVAALVIATAWRLTPLCMVIYLAGLQSIPAELYDAGKVDGAGSVRRFRSITLPLLKPTFLVVVVFAITLTVQNFVLALVMTGGGPDSASTTLSLFVYQTGFLGFRMGYASAAAIVMLLIIVVFTMVNLRVFRTEE</sequence>
<feature type="transmembrane region" description="Helical" evidence="7">
    <location>
        <begin position="106"/>
        <end position="127"/>
    </location>
</feature>
<keyword evidence="4 7" id="KW-0812">Transmembrane</keyword>
<feature type="domain" description="ABC transmembrane type-1" evidence="8">
    <location>
        <begin position="69"/>
        <end position="280"/>
    </location>
</feature>
<dbReference type="CDD" id="cd06261">
    <property type="entry name" value="TM_PBP2"/>
    <property type="match status" value="1"/>
</dbReference>
<dbReference type="InterPro" id="IPR035906">
    <property type="entry name" value="MetI-like_sf"/>
</dbReference>
<evidence type="ECO:0000256" key="1">
    <source>
        <dbReference type="ARBA" id="ARBA00004651"/>
    </source>
</evidence>
<evidence type="ECO:0000256" key="5">
    <source>
        <dbReference type="ARBA" id="ARBA00022989"/>
    </source>
</evidence>
<evidence type="ECO:0000256" key="6">
    <source>
        <dbReference type="ARBA" id="ARBA00023136"/>
    </source>
</evidence>
<dbReference type="Gene3D" id="1.10.3720.10">
    <property type="entry name" value="MetI-like"/>
    <property type="match status" value="1"/>
</dbReference>
<evidence type="ECO:0000256" key="2">
    <source>
        <dbReference type="ARBA" id="ARBA00022448"/>
    </source>
</evidence>
<evidence type="ECO:0000256" key="4">
    <source>
        <dbReference type="ARBA" id="ARBA00022692"/>
    </source>
</evidence>
<dbReference type="Pfam" id="PF00528">
    <property type="entry name" value="BPD_transp_1"/>
    <property type="match status" value="1"/>
</dbReference>
<dbReference type="PANTHER" id="PTHR30193:SF37">
    <property type="entry name" value="INNER MEMBRANE ABC TRANSPORTER PERMEASE PROTEIN YCJO"/>
    <property type="match status" value="1"/>
</dbReference>
<evidence type="ECO:0000256" key="7">
    <source>
        <dbReference type="RuleBase" id="RU363032"/>
    </source>
</evidence>
<dbReference type="GO" id="GO:0005886">
    <property type="term" value="C:plasma membrane"/>
    <property type="evidence" value="ECO:0007669"/>
    <property type="project" value="UniProtKB-SubCell"/>
</dbReference>
<comment type="subcellular location">
    <subcellularLocation>
        <location evidence="1 7">Cell membrane</location>
        <topology evidence="1 7">Multi-pass membrane protein</topology>
    </subcellularLocation>
</comment>
<comment type="similarity">
    <text evidence="7">Belongs to the binding-protein-dependent transport system permease family.</text>
</comment>
<feature type="transmembrane region" description="Helical" evidence="7">
    <location>
        <begin position="7"/>
        <end position="28"/>
    </location>
</feature>
<keyword evidence="5 7" id="KW-1133">Transmembrane helix</keyword>
<evidence type="ECO:0000259" key="8">
    <source>
        <dbReference type="PROSITE" id="PS50928"/>
    </source>
</evidence>
<accession>A0A537JEH2</accession>